<dbReference type="AlphaFoldDB" id="A0AAD1HMM2"/>
<evidence type="ECO:0000256" key="1">
    <source>
        <dbReference type="SAM" id="MobiDB-lite"/>
    </source>
</evidence>
<dbReference type="KEGG" id="maic:MAIC_15740"/>
<gene>
    <name evidence="2" type="ORF">MAIC_15740</name>
</gene>
<sequence>MAADKLPSLVPTPANSQTTKGPDNIADGGIHLYFQVNGSPADVMTAYKAALEEKGWTVTTMVTSGGQGGGGATYTGTNGGAYGVFDGGGYSTNTYLDVCAWPTKPANPNCSRGDR</sequence>
<dbReference type="RefSeq" id="WP_232077565.1">
    <property type="nucleotide sequence ID" value="NZ_AP022561.1"/>
</dbReference>
<reference evidence="2 3" key="1">
    <citation type="journal article" date="2019" name="Emerg. Microbes Infect.">
        <title>Comprehensive subspecies identification of 175 nontuberculous mycobacteria species based on 7547 genomic profiles.</title>
        <authorList>
            <person name="Matsumoto Y."/>
            <person name="Kinjo T."/>
            <person name="Motooka D."/>
            <person name="Nabeya D."/>
            <person name="Jung N."/>
            <person name="Uechi K."/>
            <person name="Horii T."/>
            <person name="Iida T."/>
            <person name="Fujita J."/>
            <person name="Nakamura S."/>
        </authorList>
    </citation>
    <scope>NUCLEOTIDE SEQUENCE [LARGE SCALE GENOMIC DNA]</scope>
    <source>
        <strain evidence="2 3">JCM 6376</strain>
    </source>
</reference>
<accession>A0AAD1HMM2</accession>
<feature type="region of interest" description="Disordered" evidence="1">
    <location>
        <begin position="1"/>
        <end position="23"/>
    </location>
</feature>
<dbReference type="EMBL" id="AP022561">
    <property type="protein sequence ID" value="BBX06771.1"/>
    <property type="molecule type" value="Genomic_DNA"/>
</dbReference>
<organism evidence="2 3">
    <name type="scientific">Mycolicibacterium aichiense</name>
    <dbReference type="NCBI Taxonomy" id="1799"/>
    <lineage>
        <taxon>Bacteria</taxon>
        <taxon>Bacillati</taxon>
        <taxon>Actinomycetota</taxon>
        <taxon>Actinomycetes</taxon>
        <taxon>Mycobacteriales</taxon>
        <taxon>Mycobacteriaceae</taxon>
        <taxon>Mycolicibacterium</taxon>
    </lineage>
</organism>
<name>A0AAD1HMM2_9MYCO</name>
<evidence type="ECO:0000313" key="2">
    <source>
        <dbReference type="EMBL" id="BBX06771.1"/>
    </source>
</evidence>
<dbReference type="Proteomes" id="UP000467327">
    <property type="component" value="Chromosome"/>
</dbReference>
<proteinExistence type="predicted"/>
<keyword evidence="3" id="KW-1185">Reference proteome</keyword>
<evidence type="ECO:0000313" key="3">
    <source>
        <dbReference type="Proteomes" id="UP000467327"/>
    </source>
</evidence>
<protein>
    <submittedName>
        <fullName evidence="2">Uncharacterized protein</fullName>
    </submittedName>
</protein>